<evidence type="ECO:0000313" key="2">
    <source>
        <dbReference type="Proteomes" id="UP000176998"/>
    </source>
</evidence>
<dbReference type="AlphaFoldDB" id="A0A1G4BK10"/>
<dbReference type="GeneID" id="34556277"/>
<keyword evidence="1" id="KW-0413">Isomerase</keyword>
<sequence length="126" mass="14403">MDRMKSLKGLWQTWTDSSLHHPSSQRNSLFIPLSNKSTGPNAYSGSDIWTLDQSVEFYRTFNVDGELGFAGWLTHKTHRHRSIFNPPSSVPTVSCLSLRVRADISLDESVEDREILKRSHRTEVES</sequence>
<name>A0A1G4BK10_9PEZI</name>
<dbReference type="OrthoDB" id="9971575at2759"/>
<comment type="caution">
    <text evidence="1">The sequence shown here is derived from an EMBL/GenBank/DDBJ whole genome shotgun (WGS) entry which is preliminary data.</text>
</comment>
<proteinExistence type="predicted"/>
<dbReference type="RefSeq" id="XP_022478769.1">
    <property type="nucleotide sequence ID" value="XM_022614767.1"/>
</dbReference>
<reference evidence="1 2" key="1">
    <citation type="submission" date="2016-09" db="EMBL/GenBank/DDBJ databases">
        <authorList>
            <person name="Capua I."/>
            <person name="De Benedictis P."/>
            <person name="Joannis T."/>
            <person name="Lombin L.H."/>
            <person name="Cattoli G."/>
        </authorList>
    </citation>
    <scope>NUCLEOTIDE SEQUENCE [LARGE SCALE GENOMIC DNA]</scope>
    <source>
        <strain evidence="1 2">IMI 309357</strain>
    </source>
</reference>
<evidence type="ECO:0000313" key="1">
    <source>
        <dbReference type="EMBL" id="OHF01627.1"/>
    </source>
</evidence>
<organism evidence="1 2">
    <name type="scientific">Colletotrichum orchidophilum</name>
    <dbReference type="NCBI Taxonomy" id="1209926"/>
    <lineage>
        <taxon>Eukaryota</taxon>
        <taxon>Fungi</taxon>
        <taxon>Dikarya</taxon>
        <taxon>Ascomycota</taxon>
        <taxon>Pezizomycotina</taxon>
        <taxon>Sordariomycetes</taxon>
        <taxon>Hypocreomycetidae</taxon>
        <taxon>Glomerellales</taxon>
        <taxon>Glomerellaceae</taxon>
        <taxon>Colletotrichum</taxon>
    </lineage>
</organism>
<keyword evidence="2" id="KW-1185">Reference proteome</keyword>
<accession>A0A1G4BK10</accession>
<dbReference type="Proteomes" id="UP000176998">
    <property type="component" value="Unassembled WGS sequence"/>
</dbReference>
<dbReference type="EMBL" id="MJBS01000018">
    <property type="protein sequence ID" value="OHF01627.1"/>
    <property type="molecule type" value="Genomic_DNA"/>
</dbReference>
<dbReference type="GO" id="GO:0016853">
    <property type="term" value="F:isomerase activity"/>
    <property type="evidence" value="ECO:0007669"/>
    <property type="project" value="UniProtKB-KW"/>
</dbReference>
<protein>
    <submittedName>
        <fullName evidence="1">Xylose isomerase TIM barrel</fullName>
    </submittedName>
</protein>
<gene>
    <name evidence="1" type="ORF">CORC01_03117</name>
</gene>